<feature type="transmembrane region" description="Helical" evidence="1">
    <location>
        <begin position="25"/>
        <end position="43"/>
    </location>
</feature>
<dbReference type="EMBL" id="PUGF01000012">
    <property type="protein sequence ID" value="PRC92698.1"/>
    <property type="molecule type" value="Genomic_DNA"/>
</dbReference>
<accession>A0A2S9GYB7</accession>
<evidence type="ECO:0000313" key="3">
    <source>
        <dbReference type="Proteomes" id="UP000237839"/>
    </source>
</evidence>
<gene>
    <name evidence="2" type="ORF">S2091_2753</name>
</gene>
<proteinExistence type="predicted"/>
<dbReference type="InterPro" id="IPR007813">
    <property type="entry name" value="PilN"/>
</dbReference>
<dbReference type="Proteomes" id="UP000237839">
    <property type="component" value="Unassembled WGS sequence"/>
</dbReference>
<dbReference type="Pfam" id="PF05137">
    <property type="entry name" value="PilN"/>
    <property type="match status" value="1"/>
</dbReference>
<keyword evidence="1" id="KW-0472">Membrane</keyword>
<reference evidence="2 3" key="1">
    <citation type="submission" date="2018-02" db="EMBL/GenBank/DDBJ databases">
        <title>Solimicrobium silvestre gen. nov., sp. nov., isolated from alpine forest soil.</title>
        <authorList>
            <person name="Margesin R."/>
            <person name="Albuquerque L."/>
            <person name="Zhang D.-C."/>
            <person name="Froufe H.J.C."/>
            <person name="Severino R."/>
            <person name="Roxo I."/>
            <person name="Egas C."/>
            <person name="Da Costa M.S."/>
        </authorList>
    </citation>
    <scope>NUCLEOTIDE SEQUENCE [LARGE SCALE GENOMIC DNA]</scope>
    <source>
        <strain evidence="2 3">S20-91</strain>
    </source>
</reference>
<evidence type="ECO:0008006" key="4">
    <source>
        <dbReference type="Google" id="ProtNLM"/>
    </source>
</evidence>
<comment type="caution">
    <text evidence="2">The sequence shown here is derived from an EMBL/GenBank/DDBJ whole genome shotgun (WGS) entry which is preliminary data.</text>
</comment>
<keyword evidence="3" id="KW-1185">Reference proteome</keyword>
<dbReference type="RefSeq" id="WP_105532507.1">
    <property type="nucleotide sequence ID" value="NZ_PUGF01000012.1"/>
</dbReference>
<evidence type="ECO:0000256" key="1">
    <source>
        <dbReference type="SAM" id="Phobius"/>
    </source>
</evidence>
<dbReference type="OrthoDB" id="8703192at2"/>
<keyword evidence="1" id="KW-0812">Transmembrane</keyword>
<evidence type="ECO:0000313" key="2">
    <source>
        <dbReference type="EMBL" id="PRC92698.1"/>
    </source>
</evidence>
<dbReference type="AlphaFoldDB" id="A0A2S9GYB7"/>
<name>A0A2S9GYB7_9BURK</name>
<protein>
    <recommendedName>
        <fullName evidence="4">Fimbrial assembly protein (PilN)</fullName>
    </recommendedName>
</protein>
<sequence length="183" mass="20755">MTINRIDFAPPTFARTLYRTQIRTWFFICIGLALCASAIVIGLQQQHNIDANKKTLQLLTPQLNARNNPKTVRKKSTITETQANAVNTAIAQLNLPWRDVLDAMESATPTTIALLSLEPDARRNAVKGIAEAKDSDDMVRYIELLKKEDFFSDIFITMHEINQLDPNKPVRFQFEAHWQNAAS</sequence>
<keyword evidence="1" id="KW-1133">Transmembrane helix</keyword>
<organism evidence="2 3">
    <name type="scientific">Solimicrobium silvestre</name>
    <dbReference type="NCBI Taxonomy" id="2099400"/>
    <lineage>
        <taxon>Bacteria</taxon>
        <taxon>Pseudomonadati</taxon>
        <taxon>Pseudomonadota</taxon>
        <taxon>Betaproteobacteria</taxon>
        <taxon>Burkholderiales</taxon>
        <taxon>Oxalobacteraceae</taxon>
        <taxon>Solimicrobium</taxon>
    </lineage>
</organism>